<keyword evidence="4" id="KW-1185">Reference proteome</keyword>
<organism evidence="2 3">
    <name type="scientific">Helicobacter suis</name>
    <dbReference type="NCBI Taxonomy" id="104628"/>
    <lineage>
        <taxon>Bacteria</taxon>
        <taxon>Pseudomonadati</taxon>
        <taxon>Campylobacterota</taxon>
        <taxon>Epsilonproteobacteria</taxon>
        <taxon>Campylobacterales</taxon>
        <taxon>Helicobacteraceae</taxon>
        <taxon>Helicobacter</taxon>
    </lineage>
</organism>
<dbReference type="OrthoDB" id="5373157at2"/>
<dbReference type="GeneID" id="56928725"/>
<proteinExistence type="predicted"/>
<dbReference type="EMBL" id="AP019774">
    <property type="protein sequence ID" value="BCD71021.1"/>
    <property type="molecule type" value="Genomic_DNA"/>
</dbReference>
<dbReference type="EMBL" id="AP023036">
    <property type="protein sequence ID" value="BCD46689.1"/>
    <property type="molecule type" value="Genomic_DNA"/>
</dbReference>
<reference evidence="2 3" key="1">
    <citation type="submission" date="2019-06" db="EMBL/GenBank/DDBJ databases">
        <title>Complete genome sequence of Helicobacter suis SNTW101c.</title>
        <authorList>
            <person name="Rimbara E."/>
            <person name="Suzuki M."/>
            <person name="Matsui H."/>
            <person name="Nakamura M."/>
            <person name="Mori S."/>
            <person name="Shibayama K."/>
        </authorList>
    </citation>
    <scope>NUCLEOTIDE SEQUENCE [LARGE SCALE GENOMIC DNA]</scope>
    <source>
        <strain evidence="2 3">SNTW101c</strain>
    </source>
</reference>
<dbReference type="Proteomes" id="UP000509742">
    <property type="component" value="Chromosome"/>
</dbReference>
<dbReference type="RefSeq" id="WP_040499175.1">
    <property type="nucleotide sequence ID" value="NZ_AP019774.1"/>
</dbReference>
<reference evidence="1 4" key="2">
    <citation type="submission" date="2020-04" db="EMBL/GenBank/DDBJ databases">
        <title>Genomic analysis of gastric non-Helicobacter pylori Helicobacters isolated in Japan.</title>
        <authorList>
            <person name="Suzuki M."/>
            <person name="Rimbara E."/>
        </authorList>
    </citation>
    <scope>NUCLEOTIDE SEQUENCE [LARGE SCALE GENOMIC DNA]</scope>
    <source>
        <strain evidence="1 4">NHP19-0020</strain>
    </source>
</reference>
<accession>A0A6J4D051</accession>
<evidence type="ECO:0000313" key="1">
    <source>
        <dbReference type="EMBL" id="BCD46689.1"/>
    </source>
</evidence>
<evidence type="ECO:0000313" key="2">
    <source>
        <dbReference type="EMBL" id="BCD71021.1"/>
    </source>
</evidence>
<evidence type="ECO:0008006" key="5">
    <source>
        <dbReference type="Google" id="ProtNLM"/>
    </source>
</evidence>
<sequence>MKDAQSILSSILQAPYLKPLKMRLQLDKLKLFLPPAVSMGLVSIVMKNSKLLLVFKHPSTRYYFQANYQEFSQILLQAIKKLEIEVPSDLQIQTYIPCRIAQNFESKAPKATYTERSKGHFINHATDPEIHAVFELIRTCVKHNNGR</sequence>
<protein>
    <recommendedName>
        <fullName evidence="5">DUF721 domain-containing protein</fullName>
    </recommendedName>
</protein>
<dbReference type="Proteomes" id="UP000317935">
    <property type="component" value="Chromosome"/>
</dbReference>
<evidence type="ECO:0000313" key="3">
    <source>
        <dbReference type="Proteomes" id="UP000317935"/>
    </source>
</evidence>
<name>A0A6J4D051_9HELI</name>
<dbReference type="AlphaFoldDB" id="A0A6J4D051"/>
<evidence type="ECO:0000313" key="4">
    <source>
        <dbReference type="Proteomes" id="UP000509742"/>
    </source>
</evidence>
<gene>
    <name evidence="1" type="ORF">NHP190020_17280</name>
    <name evidence="2" type="ORF">SNTW_16660</name>
</gene>